<dbReference type="EnsemblMetazoa" id="AATE020287-RA">
    <property type="protein sequence ID" value="AATE020287-PA.1"/>
    <property type="gene ID" value="AATE020287"/>
</dbReference>
<dbReference type="VEuPathDB" id="VectorBase:AATE020287"/>
<proteinExistence type="predicted"/>
<organism evidence="1">
    <name type="scientific">Anopheles atroparvus</name>
    <name type="common">European mosquito</name>
    <dbReference type="NCBI Taxonomy" id="41427"/>
    <lineage>
        <taxon>Eukaryota</taxon>
        <taxon>Metazoa</taxon>
        <taxon>Ecdysozoa</taxon>
        <taxon>Arthropoda</taxon>
        <taxon>Hexapoda</taxon>
        <taxon>Insecta</taxon>
        <taxon>Pterygota</taxon>
        <taxon>Neoptera</taxon>
        <taxon>Endopterygota</taxon>
        <taxon>Diptera</taxon>
        <taxon>Nematocera</taxon>
        <taxon>Culicoidea</taxon>
        <taxon>Culicidae</taxon>
        <taxon>Anophelinae</taxon>
        <taxon>Anopheles</taxon>
    </lineage>
</organism>
<sequence length="150" mass="15523">MTLPPPVAVEAGEARIEGECRSRFGSGTGNAGDTTVAAAAAADVTTADDAVGWCSGEELWVSVLAYPPPELPELPPYDPDRVVPAPPCCPMAIFPPSITEVDPGPPDGPPLPPWLYTDSELTTIVSVKLLEVLILAIASFDSCSLPAAPE</sequence>
<protein>
    <submittedName>
        <fullName evidence="1">Uncharacterized protein</fullName>
    </submittedName>
</protein>
<accession>A0A182JLG7</accession>
<reference evidence="1" key="1">
    <citation type="submission" date="2022-08" db="UniProtKB">
        <authorList>
            <consortium name="EnsemblMetazoa"/>
        </authorList>
    </citation>
    <scope>IDENTIFICATION</scope>
    <source>
        <strain evidence="1">EBRO</strain>
    </source>
</reference>
<evidence type="ECO:0000313" key="1">
    <source>
        <dbReference type="EnsemblMetazoa" id="AATE020287-PA.1"/>
    </source>
</evidence>
<name>A0A182JLG7_ANOAO</name>
<dbReference type="AlphaFoldDB" id="A0A182JLG7"/>